<evidence type="ECO:0000313" key="2">
    <source>
        <dbReference type="EMBL" id="AEY60923.1"/>
    </source>
</evidence>
<accession>V9IIF4</accession>
<dbReference type="EMBL" id="JR049298">
    <property type="protein sequence ID" value="AEY60923.1"/>
    <property type="molecule type" value="mRNA"/>
</dbReference>
<name>V9IIF4_APICE</name>
<dbReference type="FunFam" id="3.30.1490.20:FF:000004">
    <property type="entry name" value="Succinate--CoA ligase [ADP-forming] subunit beta, mitochondrial"/>
    <property type="match status" value="1"/>
</dbReference>
<proteinExistence type="evidence at transcript level"/>
<feature type="domain" description="ATP-grasp fold succinyl-CoA synthetase-type" evidence="1">
    <location>
        <begin position="30"/>
        <end position="175"/>
    </location>
</feature>
<evidence type="ECO:0000259" key="1">
    <source>
        <dbReference type="Pfam" id="PF08442"/>
    </source>
</evidence>
<dbReference type="GO" id="GO:0004776">
    <property type="term" value="F:succinate-CoA ligase (GDP-forming) activity"/>
    <property type="evidence" value="ECO:0007669"/>
    <property type="project" value="TreeGrafter"/>
</dbReference>
<dbReference type="SUPFAM" id="SSF56059">
    <property type="entry name" value="Glutathione synthetase ATP-binding domain-like"/>
    <property type="match status" value="1"/>
</dbReference>
<dbReference type="PANTHER" id="PTHR11815:SF10">
    <property type="entry name" value="SUCCINATE--COA LIGASE [GDP-FORMING] SUBUNIT BETA, MITOCHONDRIAL"/>
    <property type="match status" value="1"/>
</dbReference>
<dbReference type="PANTHER" id="PTHR11815">
    <property type="entry name" value="SUCCINYL-COA SYNTHETASE BETA CHAIN"/>
    <property type="match status" value="1"/>
</dbReference>
<sequence length="184" mass="20624">MLRFVSRKLRSTQVFNKTLKLNTKQTRNLNLLEYQSKELLRDCGVSVQNFAIVDDLNKANSALQNLHANEYVIKAQVLAGGRGKGWFDNGFKGGVHLTKDRKAVIDVVKNMLGHRLFTKQTSEDGILVQKIMIAESVNIARETYICILMDRQYNGPVLIASPAGGMDIETVAEKKSRINKNNTS</sequence>
<dbReference type="Pfam" id="PF08442">
    <property type="entry name" value="ATP-grasp_2"/>
    <property type="match status" value="1"/>
</dbReference>
<dbReference type="InterPro" id="IPR013650">
    <property type="entry name" value="ATP-grasp_succ-CoA_synth-type"/>
</dbReference>
<dbReference type="Gene3D" id="3.30.1490.20">
    <property type="entry name" value="ATP-grasp fold, A domain"/>
    <property type="match status" value="1"/>
</dbReference>
<reference evidence="2" key="1">
    <citation type="submission" date="2011-11" db="EMBL/GenBank/DDBJ databases">
        <title>Decoding the brain transcriptome of the Eastern honeybee (Apis cerana) based on pyrosequencing.</title>
        <authorList>
            <person name="Sun L."/>
            <person name="Zheng H."/>
            <person name="Wang Y."/>
            <person name="Xie X."/>
            <person name="Zhu Y."/>
            <person name="Gu W."/>
            <person name="Wang S."/>
        </authorList>
    </citation>
    <scope>NUCLEOTIDE SEQUENCE</scope>
    <source>
        <tissue evidence="2">Brain</tissue>
    </source>
</reference>
<dbReference type="GO" id="GO:0006099">
    <property type="term" value="P:tricarboxylic acid cycle"/>
    <property type="evidence" value="ECO:0007669"/>
    <property type="project" value="UniProtKB-UniPathway"/>
</dbReference>
<keyword evidence="2" id="KW-0436">Ligase</keyword>
<dbReference type="UniPathway" id="UPA00223">
    <property type="reaction ID" value="UER00999"/>
</dbReference>
<gene>
    <name evidence="2" type="ORF">ACCB10519</name>
</gene>
<dbReference type="GO" id="GO:0042709">
    <property type="term" value="C:succinate-CoA ligase complex"/>
    <property type="evidence" value="ECO:0007669"/>
    <property type="project" value="TreeGrafter"/>
</dbReference>
<dbReference type="GO" id="GO:0006104">
    <property type="term" value="P:succinyl-CoA metabolic process"/>
    <property type="evidence" value="ECO:0007669"/>
    <property type="project" value="TreeGrafter"/>
</dbReference>
<protein>
    <submittedName>
        <fullName evidence="2">Succinyl-CoA ligase [GDP-forming] subunit beta</fullName>
    </submittedName>
</protein>
<organism evidence="2">
    <name type="scientific">Apis cerana</name>
    <name type="common">Indian honeybee</name>
    <dbReference type="NCBI Taxonomy" id="7461"/>
    <lineage>
        <taxon>Eukaryota</taxon>
        <taxon>Metazoa</taxon>
        <taxon>Ecdysozoa</taxon>
        <taxon>Arthropoda</taxon>
        <taxon>Hexapoda</taxon>
        <taxon>Insecta</taxon>
        <taxon>Pterygota</taxon>
        <taxon>Neoptera</taxon>
        <taxon>Endopterygota</taxon>
        <taxon>Hymenoptera</taxon>
        <taxon>Apocrita</taxon>
        <taxon>Aculeata</taxon>
        <taxon>Apoidea</taxon>
        <taxon>Anthophila</taxon>
        <taxon>Apidae</taxon>
        <taxon>Apis</taxon>
    </lineage>
</organism>
<dbReference type="GO" id="GO:0005524">
    <property type="term" value="F:ATP binding"/>
    <property type="evidence" value="ECO:0007669"/>
    <property type="project" value="InterPro"/>
</dbReference>
<dbReference type="AlphaFoldDB" id="V9IIF4"/>
<dbReference type="GO" id="GO:0005739">
    <property type="term" value="C:mitochondrion"/>
    <property type="evidence" value="ECO:0007669"/>
    <property type="project" value="TreeGrafter"/>
</dbReference>
<dbReference type="InterPro" id="IPR013815">
    <property type="entry name" value="ATP_grasp_subdomain_1"/>
</dbReference>